<name>A0A7J5B5F2_9MICO</name>
<dbReference type="AlphaFoldDB" id="A0A7J5B5F2"/>
<dbReference type="OrthoDB" id="5110812at2"/>
<dbReference type="EMBL" id="WBJX01000001">
    <property type="protein sequence ID" value="KAB1639304.1"/>
    <property type="molecule type" value="Genomic_DNA"/>
</dbReference>
<keyword evidence="2" id="KW-1185">Reference proteome</keyword>
<evidence type="ECO:0000313" key="2">
    <source>
        <dbReference type="Proteomes" id="UP000490386"/>
    </source>
</evidence>
<protein>
    <recommendedName>
        <fullName evidence="3">DUF1795 domain-containing protein</fullName>
    </recommendedName>
</protein>
<reference evidence="1 2" key="1">
    <citation type="submission" date="2019-09" db="EMBL/GenBank/DDBJ databases">
        <title>Phylogeny of genus Pseudoclavibacter and closely related genus.</title>
        <authorList>
            <person name="Li Y."/>
        </authorList>
    </citation>
    <scope>NUCLEOTIDE SEQUENCE [LARGE SCALE GENOMIC DNA]</scope>
    <source>
        <strain evidence="1 2">THG-MD12</strain>
    </source>
</reference>
<dbReference type="Proteomes" id="UP000490386">
    <property type="component" value="Unassembled WGS sequence"/>
</dbReference>
<comment type="caution">
    <text evidence="1">The sequence shown here is derived from an EMBL/GenBank/DDBJ whole genome shotgun (WGS) entry which is preliminary data.</text>
</comment>
<evidence type="ECO:0008006" key="3">
    <source>
        <dbReference type="Google" id="ProtNLM"/>
    </source>
</evidence>
<sequence>MSEAELRRLTLPSDEFPAFPEVAIDVPAGWEPLQWAGAVLGARHLVATNGFNPNVLVTIERWPGTISHEDALTVLRQRITQGGGKERVAESAAEPELMHYVESTQRDPRLGGLEVRSKMVVLHRGPLTEIVTAVGTSTAAQSAHVGKDIAAIVRGLRVELTA</sequence>
<dbReference type="Gene3D" id="3.40.1000.10">
    <property type="entry name" value="Mog1/PsbP, alpha/beta/alpha sandwich"/>
    <property type="match status" value="1"/>
</dbReference>
<organism evidence="1 2">
    <name type="scientific">Pseudoclavibacter terrae</name>
    <dbReference type="NCBI Taxonomy" id="1530195"/>
    <lineage>
        <taxon>Bacteria</taxon>
        <taxon>Bacillati</taxon>
        <taxon>Actinomycetota</taxon>
        <taxon>Actinomycetes</taxon>
        <taxon>Micrococcales</taxon>
        <taxon>Microbacteriaceae</taxon>
        <taxon>Pseudoclavibacter</taxon>
    </lineage>
</organism>
<evidence type="ECO:0000313" key="1">
    <source>
        <dbReference type="EMBL" id="KAB1639304.1"/>
    </source>
</evidence>
<gene>
    <name evidence="1" type="ORF">F8O03_02915</name>
</gene>
<dbReference type="RefSeq" id="WP_151422301.1">
    <property type="nucleotide sequence ID" value="NZ_WBJX01000001.1"/>
</dbReference>
<accession>A0A7J5B5F2</accession>
<proteinExistence type="predicted"/>